<evidence type="ECO:0000259" key="2">
    <source>
        <dbReference type="PROSITE" id="PS51228"/>
    </source>
</evidence>
<dbReference type="GO" id="GO:0006631">
    <property type="term" value="P:fatty acid metabolic process"/>
    <property type="evidence" value="ECO:0007669"/>
    <property type="project" value="TreeGrafter"/>
</dbReference>
<gene>
    <name evidence="3" type="ORF">KK078_18355</name>
</gene>
<evidence type="ECO:0000313" key="4">
    <source>
        <dbReference type="Proteomes" id="UP001319180"/>
    </source>
</evidence>
<dbReference type="InterPro" id="IPR035984">
    <property type="entry name" value="Acyl-CoA-binding_sf"/>
</dbReference>
<organism evidence="3 4">
    <name type="scientific">Dawidia soli</name>
    <dbReference type="NCBI Taxonomy" id="2782352"/>
    <lineage>
        <taxon>Bacteria</taxon>
        <taxon>Pseudomonadati</taxon>
        <taxon>Bacteroidota</taxon>
        <taxon>Cytophagia</taxon>
        <taxon>Cytophagales</taxon>
        <taxon>Chryseotaleaceae</taxon>
        <taxon>Dawidia</taxon>
    </lineage>
</organism>
<dbReference type="InterPro" id="IPR022408">
    <property type="entry name" value="Acyl-CoA-binding_prot_CS"/>
</dbReference>
<proteinExistence type="predicted"/>
<name>A0AAP2DB99_9BACT</name>
<keyword evidence="4" id="KW-1185">Reference proteome</keyword>
<accession>A0AAP2DB99</accession>
<comment type="caution">
    <text evidence="3">The sequence shown here is derived from an EMBL/GenBank/DDBJ whole genome shotgun (WGS) entry which is preliminary data.</text>
</comment>
<dbReference type="EMBL" id="JAHESC010000027">
    <property type="protein sequence ID" value="MBT1688539.1"/>
    <property type="molecule type" value="Genomic_DNA"/>
</dbReference>
<keyword evidence="1" id="KW-0446">Lipid-binding</keyword>
<dbReference type="PRINTS" id="PR00689">
    <property type="entry name" value="ACOABINDINGP"/>
</dbReference>
<evidence type="ECO:0000256" key="1">
    <source>
        <dbReference type="ARBA" id="ARBA00023121"/>
    </source>
</evidence>
<dbReference type="Proteomes" id="UP001319180">
    <property type="component" value="Unassembled WGS sequence"/>
</dbReference>
<dbReference type="Pfam" id="PF00887">
    <property type="entry name" value="ACBP"/>
    <property type="match status" value="1"/>
</dbReference>
<reference evidence="3 4" key="1">
    <citation type="submission" date="2021-05" db="EMBL/GenBank/DDBJ databases">
        <title>A Polyphasic approach of four new species of the genus Ohtaekwangia: Ohtaekwangia histidinii sp. nov., Ohtaekwangia cretensis sp. nov., Ohtaekwangia indiensis sp. nov., Ohtaekwangia reichenbachii sp. nov. from diverse environment.</title>
        <authorList>
            <person name="Octaviana S."/>
        </authorList>
    </citation>
    <scope>NUCLEOTIDE SEQUENCE [LARGE SCALE GENOMIC DNA]</scope>
    <source>
        <strain evidence="3 4">PWU37</strain>
    </source>
</reference>
<dbReference type="InterPro" id="IPR000582">
    <property type="entry name" value="Acyl-CoA-binding_protein"/>
</dbReference>
<dbReference type="RefSeq" id="WP_254091765.1">
    <property type="nucleotide sequence ID" value="NZ_JAHESC010000027.1"/>
</dbReference>
<dbReference type="GO" id="GO:0000062">
    <property type="term" value="F:fatty-acyl-CoA binding"/>
    <property type="evidence" value="ECO:0007669"/>
    <property type="project" value="InterPro"/>
</dbReference>
<dbReference type="InterPro" id="IPR014352">
    <property type="entry name" value="FERM/acyl-CoA-bd_prot_sf"/>
</dbReference>
<dbReference type="Gene3D" id="1.20.80.10">
    <property type="match status" value="1"/>
</dbReference>
<sequence>MSSLKEQFEAAVGRSQSLTKRPSNEELLQLYALYKQATEGDVAGDRPGGFDFKAIAKYDAWAEIKGKSADTAMQDYVQLVERLVQQYA</sequence>
<dbReference type="PANTHER" id="PTHR23310">
    <property type="entry name" value="ACYL-COA-BINDING PROTEIN, ACBP"/>
    <property type="match status" value="1"/>
</dbReference>
<dbReference type="PROSITE" id="PS00880">
    <property type="entry name" value="ACB_1"/>
    <property type="match status" value="1"/>
</dbReference>
<protein>
    <submittedName>
        <fullName evidence="3">Acyl-CoA-binding protein</fullName>
    </submittedName>
</protein>
<dbReference type="SUPFAM" id="SSF47027">
    <property type="entry name" value="Acyl-CoA binding protein"/>
    <property type="match status" value="1"/>
</dbReference>
<dbReference type="AlphaFoldDB" id="A0AAP2DB99"/>
<dbReference type="PANTHER" id="PTHR23310:SF62">
    <property type="entry name" value="ACYL-COA BINDING PROTEIN 1, ISOFORM A"/>
    <property type="match status" value="1"/>
</dbReference>
<evidence type="ECO:0000313" key="3">
    <source>
        <dbReference type="EMBL" id="MBT1688539.1"/>
    </source>
</evidence>
<dbReference type="PROSITE" id="PS51228">
    <property type="entry name" value="ACB_2"/>
    <property type="match status" value="1"/>
</dbReference>
<feature type="domain" description="ACB" evidence="2">
    <location>
        <begin position="4"/>
        <end position="88"/>
    </location>
</feature>